<organism evidence="5 6">
    <name type="scientific">Luteimonas deserti</name>
    <dbReference type="NCBI Taxonomy" id="2752306"/>
    <lineage>
        <taxon>Bacteria</taxon>
        <taxon>Pseudomonadati</taxon>
        <taxon>Pseudomonadota</taxon>
        <taxon>Gammaproteobacteria</taxon>
        <taxon>Lysobacterales</taxon>
        <taxon>Lysobacteraceae</taxon>
        <taxon>Luteimonas</taxon>
    </lineage>
</organism>
<keyword evidence="3" id="KW-0804">Transcription</keyword>
<evidence type="ECO:0000256" key="3">
    <source>
        <dbReference type="ARBA" id="ARBA00023163"/>
    </source>
</evidence>
<protein>
    <submittedName>
        <fullName evidence="5">AraC family transcriptional regulator</fullName>
    </submittedName>
</protein>
<sequence length="244" mass="25843">MPRTPPPSGPYREARPPVHLRDRVRCIWQYQADPQTASTTRVLPDGCVDLIWDGTRLFVAGPDQHAATVTLGAGARLTGLRLAPGVAHRLCAASMHTLTDRRVDAEAVLGRAGYALQQRLADGADPGPTLLAAMETGCAAPDPAMAWLFAQLAGGPPARVPVLAGALGVSARSLQRHCLQAFGYGPKVLDRILRLQRLLALSPGTTSLTAAALDAGYADATHLAHDVRRLTGLTPTVLVREHGR</sequence>
<evidence type="ECO:0000256" key="1">
    <source>
        <dbReference type="ARBA" id="ARBA00023015"/>
    </source>
</evidence>
<evidence type="ECO:0000256" key="2">
    <source>
        <dbReference type="ARBA" id="ARBA00023125"/>
    </source>
</evidence>
<evidence type="ECO:0000259" key="4">
    <source>
        <dbReference type="PROSITE" id="PS01124"/>
    </source>
</evidence>
<comment type="caution">
    <text evidence="5">The sequence shown here is derived from an EMBL/GenBank/DDBJ whole genome shotgun (WGS) entry which is preliminary data.</text>
</comment>
<dbReference type="RefSeq" id="WP_180543900.1">
    <property type="nucleotide sequence ID" value="NZ_JACCJZ010000010.1"/>
</dbReference>
<dbReference type="InterPro" id="IPR018060">
    <property type="entry name" value="HTH_AraC"/>
</dbReference>
<keyword evidence="2" id="KW-0238">DNA-binding</keyword>
<keyword evidence="1" id="KW-0805">Transcription regulation</keyword>
<name>A0A7Z0TXJ8_9GAMM</name>
<dbReference type="PROSITE" id="PS00041">
    <property type="entry name" value="HTH_ARAC_FAMILY_1"/>
    <property type="match status" value="1"/>
</dbReference>
<dbReference type="GO" id="GO:0003700">
    <property type="term" value="F:DNA-binding transcription factor activity"/>
    <property type="evidence" value="ECO:0007669"/>
    <property type="project" value="InterPro"/>
</dbReference>
<dbReference type="PROSITE" id="PS01124">
    <property type="entry name" value="HTH_ARAC_FAMILY_2"/>
    <property type="match status" value="1"/>
</dbReference>
<evidence type="ECO:0000313" key="5">
    <source>
        <dbReference type="EMBL" id="NYZ61865.1"/>
    </source>
</evidence>
<feature type="domain" description="HTH araC/xylS-type" evidence="4">
    <location>
        <begin position="142"/>
        <end position="241"/>
    </location>
</feature>
<keyword evidence="6" id="KW-1185">Reference proteome</keyword>
<dbReference type="AlphaFoldDB" id="A0A7Z0TXJ8"/>
<dbReference type="InterPro" id="IPR046532">
    <property type="entry name" value="DUF6597"/>
</dbReference>
<dbReference type="Pfam" id="PF20240">
    <property type="entry name" value="DUF6597"/>
    <property type="match status" value="1"/>
</dbReference>
<dbReference type="EMBL" id="JACCJZ010000010">
    <property type="protein sequence ID" value="NYZ61865.1"/>
    <property type="molecule type" value="Genomic_DNA"/>
</dbReference>
<evidence type="ECO:0000313" key="6">
    <source>
        <dbReference type="Proteomes" id="UP000589896"/>
    </source>
</evidence>
<gene>
    <name evidence="5" type="ORF">H0E82_03670</name>
</gene>
<dbReference type="InterPro" id="IPR018062">
    <property type="entry name" value="HTH_AraC-typ_CS"/>
</dbReference>
<accession>A0A7Z0TXJ8</accession>
<dbReference type="Gene3D" id="1.10.10.60">
    <property type="entry name" value="Homeodomain-like"/>
    <property type="match status" value="1"/>
</dbReference>
<dbReference type="SMART" id="SM00342">
    <property type="entry name" value="HTH_ARAC"/>
    <property type="match status" value="1"/>
</dbReference>
<dbReference type="PANTHER" id="PTHR46796:SF15">
    <property type="entry name" value="BLL1074 PROTEIN"/>
    <property type="match status" value="1"/>
</dbReference>
<dbReference type="PANTHER" id="PTHR46796">
    <property type="entry name" value="HTH-TYPE TRANSCRIPTIONAL ACTIVATOR RHAS-RELATED"/>
    <property type="match status" value="1"/>
</dbReference>
<dbReference type="InterPro" id="IPR050204">
    <property type="entry name" value="AraC_XylS_family_regulators"/>
</dbReference>
<dbReference type="GO" id="GO:0043565">
    <property type="term" value="F:sequence-specific DNA binding"/>
    <property type="evidence" value="ECO:0007669"/>
    <property type="project" value="InterPro"/>
</dbReference>
<proteinExistence type="predicted"/>
<dbReference type="Proteomes" id="UP000589896">
    <property type="component" value="Unassembled WGS sequence"/>
</dbReference>
<reference evidence="5 6" key="1">
    <citation type="submission" date="2020-07" db="EMBL/GenBank/DDBJ databases">
        <title>isolation of Luteimonas sp. SJ-16.</title>
        <authorList>
            <person name="Huang X.-X."/>
            <person name="Xu L."/>
            <person name="Sun J.-Q."/>
        </authorList>
    </citation>
    <scope>NUCLEOTIDE SEQUENCE [LARGE SCALE GENOMIC DNA]</scope>
    <source>
        <strain evidence="5 6">SJ-16</strain>
    </source>
</reference>
<dbReference type="Pfam" id="PF12833">
    <property type="entry name" value="HTH_18"/>
    <property type="match status" value="1"/>
</dbReference>